<feature type="transmembrane region" description="Helical" evidence="2">
    <location>
        <begin position="15"/>
        <end position="37"/>
    </location>
</feature>
<dbReference type="RefSeq" id="WP_273638302.1">
    <property type="nucleotide sequence ID" value="NZ_JAQQXP010000001.1"/>
</dbReference>
<dbReference type="PANTHER" id="PTHR38690:SF1">
    <property type="entry name" value="PROTEASE"/>
    <property type="match status" value="1"/>
</dbReference>
<name>A0ABT5KY92_9ALTE</name>
<gene>
    <name evidence="4" type="ORF">OIK42_03100</name>
</gene>
<sequence length="1291" mass="140794">MNRPLIIATYIVKKLWLIFAIVLVMFAVLVSALRYTLPYLDEEKQLLEDYLSDQYGIQLTIDSLSAAWQGTGPSIVLNGVKFLQGDLSPVELRLEQVYVEVDFWQSIQQRELSSKRFDLVGLHAQIDTQRIEKSGEGEFPIVEALRSLFLDQLQSFSLRNGEVTLVTPEEEQVIELSQLFWVNKDERHQGRGEIRVQDLTNNSASFVLDLYGKKTDLSGTLYAKGEALDISPWVSAWLPTNSPVKHSRGNFEFWAQLDSSEVSAIQIEFADSDIAWQLPEEDHILETQIRGGSIQALPTASGWSLRVDQLTLQADNNTLITDLVGQLDHNGNVIVNTVKPLTLSPILAMTPIFTGGDKLLKTLSPSAELATLQLQWQQKQLSVAAKVFDMQWQQSGHLPGVNSLDGDFYWYQNQGVLELDGSGVELAIDGLLPNDLTLDAMHGKAYIYATAPGDWVLEVDDLQLSSALVNLSQSMRYEFGSDLFIAALNVGSMPLSKVPELFPEDYMGSNTVSYLRRAFSGDGQVERASILWYGNPGQFPFADGQGIFQAAVEVSDAEFTFAREWPALSELDMRLLFENEALIMTSEASTLHGIALSDLRAVIPRLAGSSVLTIDAKGAGTGKQLASLMLQSSLQNSLGKVLSEDVKVSGPLTSDIKLEIPLNGSNVQASGVAALPGNTVNISSLDLTFADVTGEVAFTNAAITIDALSASLFEQPVTVNLSGVQQDSDYLLDMAVDANWRVQPLIAQLLPSYGKYLAGAASWQSDISVTLGADGFEYTASMTSDLLGVASTLPAPFTKSSEQPRELEVRVKGNTDTSGINLNIGSEVQFTGVLPHAEKQFSRAHLALGNSGVVGLGTGFNISAALEQVDLSQWYQAIALLVNDLPTTTVQDSRKSPPVFTVPQRIFVETANLVIAGQTLTDVTLSARQQNSNWLLNVVSSQATAQVKLFEDWLERGIDVDADFIRLTQWHTDDDQQGPVGEQLQPDSLPPIRFQCGSCVILDKDFGAVDLEVTRAQHGLQLTRLAATNNFGELRATGTWLKTDEAGSRTHFEGDINSDNIGGMLAGLGVNSGIKDSHADIEFNLDWNSSPFNFTFDSLNGSVSTELTDGYLTQVSDKGSRIFTLFSLNSLIRKLSLDFRDVFAQGFFYDDIKGSLDIVDGVASTSDTVVDGGAGEIVINGYTNLEQQTLNYNVSFTPNVTGNLPFLVYFMANPPTALAALALDQVLTSAKVISNVNYRITGTLDDPQLEEVGRDSTEIELPAQQRETQPEVIDGVPVQPDNPEEPDNADS</sequence>
<dbReference type="Pfam" id="PF13116">
    <property type="entry name" value="YhdP"/>
    <property type="match status" value="1"/>
</dbReference>
<dbReference type="NCBIfam" id="TIGR02099">
    <property type="entry name" value="YhdP family protein"/>
    <property type="match status" value="1"/>
</dbReference>
<dbReference type="EMBL" id="JAQQXP010000001">
    <property type="protein sequence ID" value="MDC8829744.1"/>
    <property type="molecule type" value="Genomic_DNA"/>
</dbReference>
<keyword evidence="2" id="KW-1133">Transmembrane helix</keyword>
<keyword evidence="2" id="KW-0812">Transmembrane</keyword>
<protein>
    <submittedName>
        <fullName evidence="4">YhdP family protein</fullName>
    </submittedName>
</protein>
<proteinExistence type="predicted"/>
<accession>A0ABT5KY92</accession>
<dbReference type="PANTHER" id="PTHR38690">
    <property type="entry name" value="PROTEASE-RELATED"/>
    <property type="match status" value="1"/>
</dbReference>
<keyword evidence="2" id="KW-0472">Membrane</keyword>
<reference evidence="4 5" key="1">
    <citation type="submission" date="2022-10" db="EMBL/GenBank/DDBJ databases">
        <title>Alteromonas sp. chi3 Genome sequencing.</title>
        <authorList>
            <person name="Park S."/>
        </authorList>
    </citation>
    <scope>NUCLEOTIDE SEQUENCE [LARGE SCALE GENOMIC DNA]</scope>
    <source>
        <strain evidence="5">chi3</strain>
    </source>
</reference>
<dbReference type="InterPro" id="IPR011836">
    <property type="entry name" value="YhdP"/>
</dbReference>
<evidence type="ECO:0000256" key="1">
    <source>
        <dbReference type="SAM" id="MobiDB-lite"/>
    </source>
</evidence>
<evidence type="ECO:0000259" key="3">
    <source>
        <dbReference type="Pfam" id="PF13116"/>
    </source>
</evidence>
<dbReference type="InterPro" id="IPR025263">
    <property type="entry name" value="YhdP_central"/>
</dbReference>
<feature type="region of interest" description="Disordered" evidence="1">
    <location>
        <begin position="1249"/>
        <end position="1291"/>
    </location>
</feature>
<evidence type="ECO:0000313" key="4">
    <source>
        <dbReference type="EMBL" id="MDC8829744.1"/>
    </source>
</evidence>
<evidence type="ECO:0000256" key="2">
    <source>
        <dbReference type="SAM" id="Phobius"/>
    </source>
</evidence>
<keyword evidence="5" id="KW-1185">Reference proteome</keyword>
<organism evidence="4 5">
    <name type="scientific">Alteromonas gilva</name>
    <dbReference type="NCBI Taxonomy" id="2987522"/>
    <lineage>
        <taxon>Bacteria</taxon>
        <taxon>Pseudomonadati</taxon>
        <taxon>Pseudomonadota</taxon>
        <taxon>Gammaproteobacteria</taxon>
        <taxon>Alteromonadales</taxon>
        <taxon>Alteromonadaceae</taxon>
        <taxon>Alteromonas/Salinimonas group</taxon>
        <taxon>Alteromonas</taxon>
    </lineage>
</organism>
<dbReference type="Proteomes" id="UP001218788">
    <property type="component" value="Unassembled WGS sequence"/>
</dbReference>
<comment type="caution">
    <text evidence="4">The sequence shown here is derived from an EMBL/GenBank/DDBJ whole genome shotgun (WGS) entry which is preliminary data.</text>
</comment>
<evidence type="ECO:0000313" key="5">
    <source>
        <dbReference type="Proteomes" id="UP001218788"/>
    </source>
</evidence>
<feature type="domain" description="YhdP central" evidence="3">
    <location>
        <begin position="11"/>
        <end position="1248"/>
    </location>
</feature>
<feature type="compositionally biased region" description="Acidic residues" evidence="1">
    <location>
        <begin position="1282"/>
        <end position="1291"/>
    </location>
</feature>